<dbReference type="GeneID" id="34518991"/>
<dbReference type="AlphaFoldDB" id="W6MHU5"/>
<dbReference type="InterPro" id="IPR036291">
    <property type="entry name" value="NAD(P)-bd_dom_sf"/>
</dbReference>
<evidence type="ECO:0000313" key="4">
    <source>
        <dbReference type="EMBL" id="CDK25591.1"/>
    </source>
</evidence>
<organism evidence="4 5">
    <name type="scientific">Kuraishia capsulata CBS 1993</name>
    <dbReference type="NCBI Taxonomy" id="1382522"/>
    <lineage>
        <taxon>Eukaryota</taxon>
        <taxon>Fungi</taxon>
        <taxon>Dikarya</taxon>
        <taxon>Ascomycota</taxon>
        <taxon>Saccharomycotina</taxon>
        <taxon>Pichiomycetes</taxon>
        <taxon>Pichiales</taxon>
        <taxon>Pichiaceae</taxon>
        <taxon>Kuraishia</taxon>
    </lineage>
</organism>
<dbReference type="PANTHER" id="PTHR43976">
    <property type="entry name" value="SHORT CHAIN DEHYDROGENASE"/>
    <property type="match status" value="1"/>
</dbReference>
<sequence>MSKVWFIYGSPQGIGHELVEYALGQGDKVITNLHSTSLQKLGAMVVNLNVNSDEANVKEAIDAAYGFYNRIDVVVNNTGYVSYGALEEVPASDLETQFQANVFAPARVNRCVLPYLRKQKSGLILNVSSRSAYEFTPCLSYYSASKAALSQLSVCLDNEISHFGLRSIAIEPGMVRKSASCRNLDGVQDLLHNHDPTITDYAPLVEKSRTDFTSWEGKEIGDPAKLVYQIFNLAHGIELFKDRRLPSRLVLGSDCISAVHTEVSMMTQMLSEWGAVIRSTDQKDWTPPPFTQ</sequence>
<evidence type="ECO:0000256" key="3">
    <source>
        <dbReference type="RuleBase" id="RU000363"/>
    </source>
</evidence>
<dbReference type="Pfam" id="PF00106">
    <property type="entry name" value="adh_short"/>
    <property type="match status" value="1"/>
</dbReference>
<comment type="similarity">
    <text evidence="1 3">Belongs to the short-chain dehydrogenases/reductases (SDR) family.</text>
</comment>
<gene>
    <name evidence="4" type="ORF">KUCA_T00001561001</name>
</gene>
<reference evidence="4" key="1">
    <citation type="submission" date="2013-12" db="EMBL/GenBank/DDBJ databases">
        <authorList>
            <person name="Genoscope - CEA"/>
        </authorList>
    </citation>
    <scope>NUCLEOTIDE SEQUENCE</scope>
    <source>
        <strain evidence="4">CBS 1993</strain>
    </source>
</reference>
<dbReference type="InterPro" id="IPR002347">
    <property type="entry name" value="SDR_fam"/>
</dbReference>
<keyword evidence="5" id="KW-1185">Reference proteome</keyword>
<dbReference type="PANTHER" id="PTHR43976:SF16">
    <property type="entry name" value="SHORT-CHAIN DEHYDROGENASE_REDUCTASE FAMILY PROTEIN"/>
    <property type="match status" value="1"/>
</dbReference>
<name>W6MHU5_9ASCO</name>
<dbReference type="OrthoDB" id="1933717at2759"/>
<proteinExistence type="inferred from homology"/>
<dbReference type="PRINTS" id="PR00080">
    <property type="entry name" value="SDRFAMILY"/>
</dbReference>
<dbReference type="SUPFAM" id="SSF51735">
    <property type="entry name" value="NAD(P)-binding Rossmann-fold domains"/>
    <property type="match status" value="1"/>
</dbReference>
<dbReference type="PRINTS" id="PR00081">
    <property type="entry name" value="GDHRDH"/>
</dbReference>
<dbReference type="Gene3D" id="3.40.50.720">
    <property type="entry name" value="NAD(P)-binding Rossmann-like Domain"/>
    <property type="match status" value="1"/>
</dbReference>
<reference evidence="4" key="2">
    <citation type="submission" date="2014-02" db="EMBL/GenBank/DDBJ databases">
        <title>Complete DNA sequence of /Kuraishia capsulata/ illustrates novel genomic features among budding yeasts (/Saccharomycotina/).</title>
        <authorList>
            <person name="Morales L."/>
            <person name="Noel B."/>
            <person name="Porcel B."/>
            <person name="Marcet-Houben M."/>
            <person name="Hullo M-F."/>
            <person name="Sacerdot C."/>
            <person name="Tekaia F."/>
            <person name="Leh-Louis V."/>
            <person name="Despons L."/>
            <person name="Khanna V."/>
            <person name="Aury J-M."/>
            <person name="Barbe V."/>
            <person name="Couloux A."/>
            <person name="Labadie K."/>
            <person name="Pelletier E."/>
            <person name="Souciet J-L."/>
            <person name="Boekhout T."/>
            <person name="Gabaldon T."/>
            <person name="Wincker P."/>
            <person name="Dujon B."/>
        </authorList>
    </citation>
    <scope>NUCLEOTIDE SEQUENCE</scope>
    <source>
        <strain evidence="4">CBS 1993</strain>
    </source>
</reference>
<dbReference type="InterPro" id="IPR051911">
    <property type="entry name" value="SDR_oxidoreductase"/>
</dbReference>
<evidence type="ECO:0000313" key="5">
    <source>
        <dbReference type="Proteomes" id="UP000019384"/>
    </source>
</evidence>
<dbReference type="STRING" id="1382522.W6MHU5"/>
<accession>W6MHU5</accession>
<dbReference type="RefSeq" id="XP_022457603.1">
    <property type="nucleotide sequence ID" value="XM_022603754.1"/>
</dbReference>
<evidence type="ECO:0000256" key="2">
    <source>
        <dbReference type="ARBA" id="ARBA00023002"/>
    </source>
</evidence>
<evidence type="ECO:0000256" key="1">
    <source>
        <dbReference type="ARBA" id="ARBA00006484"/>
    </source>
</evidence>
<dbReference type="GO" id="GO:0016491">
    <property type="term" value="F:oxidoreductase activity"/>
    <property type="evidence" value="ECO:0007669"/>
    <property type="project" value="UniProtKB-KW"/>
</dbReference>
<protein>
    <submittedName>
        <fullName evidence="4">Uncharacterized protein</fullName>
    </submittedName>
</protein>
<keyword evidence="2" id="KW-0560">Oxidoreductase</keyword>
<dbReference type="HOGENOM" id="CLU_010194_2_9_1"/>
<dbReference type="Proteomes" id="UP000019384">
    <property type="component" value="Unassembled WGS sequence"/>
</dbReference>
<dbReference type="EMBL" id="HG793126">
    <property type="protein sequence ID" value="CDK25591.1"/>
    <property type="molecule type" value="Genomic_DNA"/>
</dbReference>